<dbReference type="KEGG" id="npz:ACX27_04295"/>
<dbReference type="STRING" id="224013.ACX27_04295"/>
<reference evidence="2 3" key="2">
    <citation type="journal article" date="2016" name="Genome Announc.">
        <title>Draft Genome Sequence of the N2-Fixing Cyanobacterium Nostoc piscinale CENA21, Isolated from the Brazilian Amazon Floodplain.</title>
        <authorList>
            <person name="Leao T."/>
            <person name="Guimaraes P.I."/>
            <person name="de Melo A.G."/>
            <person name="Ramos R.T."/>
            <person name="Leao P.N."/>
            <person name="Silva A."/>
            <person name="Fiore M.F."/>
            <person name="Schneider M.P."/>
        </authorList>
    </citation>
    <scope>NUCLEOTIDE SEQUENCE [LARGE SCALE GENOMIC DNA]</scope>
    <source>
        <strain evidence="2 3">CENA21</strain>
    </source>
</reference>
<dbReference type="AlphaFoldDB" id="A0A0M4TIA8"/>
<protein>
    <submittedName>
        <fullName evidence="2">Uncharacterized protein</fullName>
    </submittedName>
</protein>
<sequence length="76" mass="8611">MAINKKPSKIDWAIASVIGVVSLVGLVWWLSQPKVDDCHHRVTREIQERKLNAGDTTIKDQQEIEAIASEIRSKCR</sequence>
<evidence type="ECO:0000313" key="2">
    <source>
        <dbReference type="EMBL" id="ALF52249.1"/>
    </source>
</evidence>
<gene>
    <name evidence="2" type="ORF">ACX27_04295</name>
</gene>
<organism evidence="2 3">
    <name type="scientific">Nostoc piscinale CENA21</name>
    <dbReference type="NCBI Taxonomy" id="224013"/>
    <lineage>
        <taxon>Bacteria</taxon>
        <taxon>Bacillati</taxon>
        <taxon>Cyanobacteriota</taxon>
        <taxon>Cyanophyceae</taxon>
        <taxon>Nostocales</taxon>
        <taxon>Nostocaceae</taxon>
        <taxon>Nostoc</taxon>
    </lineage>
</organism>
<keyword evidence="3" id="KW-1185">Reference proteome</keyword>
<keyword evidence="1" id="KW-1133">Transmembrane helix</keyword>
<accession>A0A0M4TIA8</accession>
<feature type="transmembrane region" description="Helical" evidence="1">
    <location>
        <begin position="12"/>
        <end position="31"/>
    </location>
</feature>
<dbReference type="PATRIC" id="fig|224013.5.peg.1030"/>
<keyword evidence="1" id="KW-0812">Transmembrane</keyword>
<proteinExistence type="predicted"/>
<keyword evidence="1" id="KW-0472">Membrane</keyword>
<dbReference type="Proteomes" id="UP000062645">
    <property type="component" value="Chromosome"/>
</dbReference>
<dbReference type="RefSeq" id="WP_062288913.1">
    <property type="nucleotide sequence ID" value="NZ_CP012036.1"/>
</dbReference>
<evidence type="ECO:0000256" key="1">
    <source>
        <dbReference type="SAM" id="Phobius"/>
    </source>
</evidence>
<evidence type="ECO:0000313" key="3">
    <source>
        <dbReference type="Proteomes" id="UP000062645"/>
    </source>
</evidence>
<name>A0A0M4TIA8_9NOSO</name>
<dbReference type="EMBL" id="CP012036">
    <property type="protein sequence ID" value="ALF52249.1"/>
    <property type="molecule type" value="Genomic_DNA"/>
</dbReference>
<reference evidence="3" key="1">
    <citation type="submission" date="2015-07" db="EMBL/GenBank/DDBJ databases">
        <title>Genome Of Nitrogen-Fixing Cyanobacterium Nostoc piscinale CENA21 From Solimoes/Amazon River Floodplain Sediments And Comparative Genomics To Uncover Biosynthetic Natural Products Potential.</title>
        <authorList>
            <person name="Leao T.F."/>
            <person name="Leao P.N."/>
            <person name="Guimaraes P.I."/>
            <person name="de Melo A.G.C."/>
            <person name="Ramos R.T.J."/>
            <person name="Silva A."/>
            <person name="Fiore M.F."/>
            <person name="Schneider M.P.C."/>
        </authorList>
    </citation>
    <scope>NUCLEOTIDE SEQUENCE [LARGE SCALE GENOMIC DNA]</scope>
    <source>
        <strain evidence="3">CENA21</strain>
    </source>
</reference>